<keyword evidence="2" id="KW-1185">Reference proteome</keyword>
<reference evidence="3" key="3">
    <citation type="submission" date="2025-08" db="UniProtKB">
        <authorList>
            <consortium name="RefSeq"/>
        </authorList>
    </citation>
    <scope>IDENTIFICATION</scope>
    <source>
        <tissue evidence="3">Whole organism</tissue>
    </source>
</reference>
<feature type="signal peptide" evidence="1">
    <location>
        <begin position="1"/>
        <end position="16"/>
    </location>
</feature>
<protein>
    <submittedName>
        <fullName evidence="3">Uncharacterized protein LOC108621590</fullName>
    </submittedName>
</protein>
<reference evidence="2" key="2">
    <citation type="journal article" date="2016" name="G3 (Bethesda)">
        <title>Genome Evolution in Three Species of Cactophilic Drosophila.</title>
        <authorList>
            <person name="Sanchez-Flores A."/>
            <person name="Penazola F."/>
            <person name="Carpinteyro-Ponce J."/>
            <person name="Nazario-Yepiz N."/>
            <person name="Abreu-Goodger C."/>
            <person name="Machado C.A."/>
            <person name="Markow T.A."/>
        </authorList>
    </citation>
    <scope>NUCLEOTIDE SEQUENCE [LARGE SCALE GENOMIC DNA]</scope>
</reference>
<dbReference type="PANTHER" id="PTHR21112">
    <property type="entry name" value="CHEMOSENSORY PROTEIN A 29A-RELATED"/>
    <property type="match status" value="1"/>
</dbReference>
<dbReference type="InterPro" id="IPR010512">
    <property type="entry name" value="DUF1091"/>
</dbReference>
<evidence type="ECO:0000313" key="2">
    <source>
        <dbReference type="Proteomes" id="UP000694904"/>
    </source>
</evidence>
<sequence>MRITTVVASILLSVCATSVSKRHFDALILSFASNSTDESKSKVDLRVDRVSHGETVLNGIWEWQFDVDNTTMLETTFYSSDSGSENEYKKLPHGIPPISFEEFLDQHYNDIIYENFKNCSNLKAYKNKVETPWQKGTYTFNQCRPKGHGMPEILADGFYKIYIRLSADPEIHMVVVFKISNTFY</sequence>
<dbReference type="RefSeq" id="XP_017874533.1">
    <property type="nucleotide sequence ID" value="XM_018019044.1"/>
</dbReference>
<evidence type="ECO:0000313" key="3">
    <source>
        <dbReference type="RefSeq" id="XP_017874533.1"/>
    </source>
</evidence>
<dbReference type="Proteomes" id="UP000694904">
    <property type="component" value="Chromosome 2"/>
</dbReference>
<dbReference type="PANTHER" id="PTHR21112:SF0">
    <property type="entry name" value="CHEMOSENSORY PROTEIN A 29A-RELATED"/>
    <property type="match status" value="1"/>
</dbReference>
<evidence type="ECO:0000256" key="1">
    <source>
        <dbReference type="SAM" id="SignalP"/>
    </source>
</evidence>
<organism evidence="2 3">
    <name type="scientific">Drosophila arizonae</name>
    <name type="common">Fruit fly</name>
    <dbReference type="NCBI Taxonomy" id="7263"/>
    <lineage>
        <taxon>Eukaryota</taxon>
        <taxon>Metazoa</taxon>
        <taxon>Ecdysozoa</taxon>
        <taxon>Arthropoda</taxon>
        <taxon>Hexapoda</taxon>
        <taxon>Insecta</taxon>
        <taxon>Pterygota</taxon>
        <taxon>Neoptera</taxon>
        <taxon>Endopterygota</taxon>
        <taxon>Diptera</taxon>
        <taxon>Brachycera</taxon>
        <taxon>Muscomorpha</taxon>
        <taxon>Ephydroidea</taxon>
        <taxon>Drosophilidae</taxon>
        <taxon>Drosophila</taxon>
    </lineage>
</organism>
<reference evidence="2" key="1">
    <citation type="journal article" date="1997" name="Nucleic Acids Res.">
        <title>tRNAscan-SE: a program for improved detection of transfer RNA genes in genomic sequence.</title>
        <authorList>
            <person name="Lowe T.M."/>
            <person name="Eddy S.R."/>
        </authorList>
    </citation>
    <scope>NUCLEOTIDE SEQUENCE [LARGE SCALE GENOMIC DNA]</scope>
</reference>
<name>A0ABM1Q4Z7_DROAR</name>
<proteinExistence type="predicted"/>
<dbReference type="GeneID" id="108621590"/>
<keyword evidence="1" id="KW-0732">Signal</keyword>
<gene>
    <name evidence="3" type="primary">LOC108621590</name>
</gene>
<dbReference type="Pfam" id="PF06477">
    <property type="entry name" value="DUF1091"/>
    <property type="match status" value="1"/>
</dbReference>
<accession>A0ABM1Q4Z7</accession>
<feature type="chain" id="PRO_5047119858" evidence="1">
    <location>
        <begin position="17"/>
        <end position="184"/>
    </location>
</feature>